<dbReference type="CDD" id="cd00534">
    <property type="entry name" value="DHNA_DHNTPE"/>
    <property type="match status" value="1"/>
</dbReference>
<dbReference type="EMBL" id="PYAX01000005">
    <property type="protein sequence ID" value="PSL55685.1"/>
    <property type="molecule type" value="Genomic_DNA"/>
</dbReference>
<dbReference type="PANTHER" id="PTHR42844:SF1">
    <property type="entry name" value="DIHYDRONEOPTERIN ALDOLASE 1-RELATED"/>
    <property type="match status" value="1"/>
</dbReference>
<keyword evidence="4 6" id="KW-0289">Folate biosynthesis</keyword>
<protein>
    <recommendedName>
        <fullName evidence="6">7,8-dihydroneopterin aldolase</fullName>
        <ecNumber evidence="6">4.1.2.25</ecNumber>
    </recommendedName>
</protein>
<dbReference type="InterPro" id="IPR006157">
    <property type="entry name" value="FolB_dom"/>
</dbReference>
<dbReference type="GO" id="GO:0005737">
    <property type="term" value="C:cytoplasm"/>
    <property type="evidence" value="ECO:0007669"/>
    <property type="project" value="TreeGrafter"/>
</dbReference>
<dbReference type="SMART" id="SM00905">
    <property type="entry name" value="FolB"/>
    <property type="match status" value="1"/>
</dbReference>
<evidence type="ECO:0000256" key="3">
    <source>
        <dbReference type="ARBA" id="ARBA00005708"/>
    </source>
</evidence>
<proteinExistence type="inferred from homology"/>
<comment type="catalytic activity">
    <reaction evidence="1 6">
        <text>7,8-dihydroneopterin = 6-hydroxymethyl-7,8-dihydropterin + glycolaldehyde</text>
        <dbReference type="Rhea" id="RHEA:10540"/>
        <dbReference type="ChEBI" id="CHEBI:17001"/>
        <dbReference type="ChEBI" id="CHEBI:17071"/>
        <dbReference type="ChEBI" id="CHEBI:44841"/>
        <dbReference type="EC" id="4.1.2.25"/>
    </reaction>
</comment>
<dbReference type="EC" id="4.1.2.25" evidence="6"/>
<evidence type="ECO:0000256" key="6">
    <source>
        <dbReference type="RuleBase" id="RU362079"/>
    </source>
</evidence>
<accession>A0A2P8IB40</accession>
<comment type="function">
    <text evidence="6">Catalyzes the conversion of 7,8-dihydroneopterin to 6-hydroxymethyl-7,8-dihydropterin.</text>
</comment>
<name>A0A2P8IB40_SACCR</name>
<keyword evidence="5 6" id="KW-0456">Lyase</keyword>
<evidence type="ECO:0000256" key="5">
    <source>
        <dbReference type="ARBA" id="ARBA00023239"/>
    </source>
</evidence>
<dbReference type="NCBIfam" id="TIGR00525">
    <property type="entry name" value="folB"/>
    <property type="match status" value="1"/>
</dbReference>
<evidence type="ECO:0000313" key="8">
    <source>
        <dbReference type="EMBL" id="PSL55685.1"/>
    </source>
</evidence>
<evidence type="ECO:0000256" key="2">
    <source>
        <dbReference type="ARBA" id="ARBA00005013"/>
    </source>
</evidence>
<dbReference type="UniPathway" id="UPA00077">
    <property type="reaction ID" value="UER00154"/>
</dbReference>
<evidence type="ECO:0000256" key="1">
    <source>
        <dbReference type="ARBA" id="ARBA00001353"/>
    </source>
</evidence>
<gene>
    <name evidence="8" type="ORF">B0I31_105657</name>
</gene>
<dbReference type="NCBIfam" id="TIGR00526">
    <property type="entry name" value="folB_dom"/>
    <property type="match status" value="1"/>
</dbReference>
<dbReference type="Gene3D" id="3.30.1130.10">
    <property type="match status" value="1"/>
</dbReference>
<dbReference type="InterPro" id="IPR006156">
    <property type="entry name" value="Dihydroneopterin_aldolase"/>
</dbReference>
<keyword evidence="9" id="KW-1185">Reference proteome</keyword>
<dbReference type="PANTHER" id="PTHR42844">
    <property type="entry name" value="DIHYDRONEOPTERIN ALDOLASE 1-RELATED"/>
    <property type="match status" value="1"/>
</dbReference>
<dbReference type="GO" id="GO:0046656">
    <property type="term" value="P:folic acid biosynthetic process"/>
    <property type="evidence" value="ECO:0007669"/>
    <property type="project" value="UniProtKB-UniRule"/>
</dbReference>
<evidence type="ECO:0000259" key="7">
    <source>
        <dbReference type="SMART" id="SM00905"/>
    </source>
</evidence>
<evidence type="ECO:0000256" key="4">
    <source>
        <dbReference type="ARBA" id="ARBA00022909"/>
    </source>
</evidence>
<organism evidence="8 9">
    <name type="scientific">Saccharothrix carnea</name>
    <dbReference type="NCBI Taxonomy" id="1280637"/>
    <lineage>
        <taxon>Bacteria</taxon>
        <taxon>Bacillati</taxon>
        <taxon>Actinomycetota</taxon>
        <taxon>Actinomycetes</taxon>
        <taxon>Pseudonocardiales</taxon>
        <taxon>Pseudonocardiaceae</taxon>
        <taxon>Saccharothrix</taxon>
    </lineage>
</organism>
<feature type="domain" description="Dihydroneopterin aldolase/epimerase" evidence="7">
    <location>
        <begin position="18"/>
        <end position="130"/>
    </location>
</feature>
<dbReference type="GO" id="GO:0004150">
    <property type="term" value="F:dihydroneopterin aldolase activity"/>
    <property type="evidence" value="ECO:0007669"/>
    <property type="project" value="UniProtKB-UniRule"/>
</dbReference>
<sequence length="133" mass="14624">MPTDVSVPAEVAEISDRISLKGLRVRGFHGVFEHEKRDGQDFLVDITAWLDLSRAAATDDLRETLHYGELAERAAAIVAGGPYDLIETVAGKVADEVMTDLRVRVTEVTVHKPSAPIPLAFEDVSVTIRRTRD</sequence>
<dbReference type="AlphaFoldDB" id="A0A2P8IB40"/>
<dbReference type="Pfam" id="PF02152">
    <property type="entry name" value="FolB"/>
    <property type="match status" value="1"/>
</dbReference>
<dbReference type="FunFam" id="3.30.1130.10:FF:000003">
    <property type="entry name" value="7,8-dihydroneopterin aldolase"/>
    <property type="match status" value="1"/>
</dbReference>
<reference evidence="8 9" key="1">
    <citation type="submission" date="2018-03" db="EMBL/GenBank/DDBJ databases">
        <title>Genomic Encyclopedia of Type Strains, Phase III (KMG-III): the genomes of soil and plant-associated and newly described type strains.</title>
        <authorList>
            <person name="Whitman W."/>
        </authorList>
    </citation>
    <scope>NUCLEOTIDE SEQUENCE [LARGE SCALE GENOMIC DNA]</scope>
    <source>
        <strain evidence="8 9">CGMCC 4.7097</strain>
    </source>
</reference>
<evidence type="ECO:0000313" key="9">
    <source>
        <dbReference type="Proteomes" id="UP000241118"/>
    </source>
</evidence>
<comment type="similarity">
    <text evidence="3 6">Belongs to the DHNA family.</text>
</comment>
<dbReference type="InterPro" id="IPR043133">
    <property type="entry name" value="GTP-CH-I_C/QueF"/>
</dbReference>
<comment type="caution">
    <text evidence="8">The sequence shown here is derived from an EMBL/GenBank/DDBJ whole genome shotgun (WGS) entry which is preliminary data.</text>
</comment>
<comment type="pathway">
    <text evidence="2 6">Cofactor biosynthesis; tetrahydrofolate biosynthesis; 2-amino-4-hydroxy-6-hydroxymethyl-7,8-dihydropteridine diphosphate from 7,8-dihydroneopterin triphosphate: step 3/4.</text>
</comment>
<dbReference type="GO" id="GO:0046654">
    <property type="term" value="P:tetrahydrofolate biosynthetic process"/>
    <property type="evidence" value="ECO:0007669"/>
    <property type="project" value="UniProtKB-UniRule"/>
</dbReference>
<dbReference type="Proteomes" id="UP000241118">
    <property type="component" value="Unassembled WGS sequence"/>
</dbReference>
<dbReference type="SUPFAM" id="SSF55620">
    <property type="entry name" value="Tetrahydrobiopterin biosynthesis enzymes-like"/>
    <property type="match status" value="1"/>
</dbReference>